<dbReference type="EMBL" id="JAYMGO010000022">
    <property type="protein sequence ID" value="KAL1250571.1"/>
    <property type="molecule type" value="Genomic_DNA"/>
</dbReference>
<feature type="compositionally biased region" description="Basic residues" evidence="2">
    <location>
        <begin position="19"/>
        <end position="31"/>
    </location>
</feature>
<sequence>MPSKENVSHANRSVCSRSHLSKSSRSTHSRRSAASLVAIEARAKAEAARTRAAYAQREIEIKVKKAQLQVEETRLEATLEALQQEKEAEAALAEATAFEAIVDAADIEESSEHECKQMSSNLYSLKRTEKYVHDQNTYKSRDLHASAKTVRPLLQSDDREQQNDFPSHRESIQHSQETPHVNSFGESLFQSQEPHNSFEHVRVPEKEAKSQDTSPHPSKCYTSNWYSPNMRNEPYVTKPENSEIINLAKFLARRDLLTAGLMKFDDKPENYWAWKSTFSNAVKDLDLKPCEELDLLTKWLGPESAEHARRIRSVHINHPAVGLSRIWERLEQCHGSAEAMESALLNKMDRFPKLSNREPQRLRELADLLLEIESAKMEGYLPGLSYLDTARGIAPILEKLPFALQEKWMQQGSRYKQEHNVSFPPFSFFSTFIRNEAHMRNDPSFTITVPNTTVPTGQKFSSRAKRFPVTVHRTEVDHAITKGKSMLAVEDFSKQCPIHKKPHPLYKCRGFREKSLEERKAFLKENFICFRCCSSTSHQAKNCPATIRCAECDSEKHTAALHPGPAPWSKNENFSPALQHGVEVDKHPTTTIATSSCTKVCGNGFRGRSCSKICLVNVYCKDHPNIKLKTYAILDDQKILGRRAKGFIVESIDNNVNFTLPALIECNELPDNRAEIPTPDAAWNHTHLKSIARKIPSLNPEAEILLLLGRDIIEVHKVLEQRNGPPHAPFAQKLALGWVIVGDVCMNGAHKPVEVSAFKTSIFLNGRHSQMRPCPNNIKIKEKFCNYNEHRTSVTSPLEQKLKTTHTKSNMIDIFQSTKDDDKLAPSMEDLAFLKMMHKEVYQDETNSWVAPLPFRSPRQRLPNNRQQASNRLLSLTRMLKKQPLMKDHFLDFMAKIFENRHAELAPPLSDNEECWYLPIFGVYHPQKPGQIRVVFDSSAQYQGVSLNSILLTGPNMNNSLLGVLLRFRKEQVAITADIQQMFHCFVVREDHRNVLRFLWYKNNDLENEVVEYRMRVHVFGNSPSPAVAMYGLKKAALEGEKEHGSEARQFIERNFYVDDALVSLPTEQEAITLLRNAQAMLAASNLRLHKIASNKVEVMRAFPQNDLAKNMKDLDLAADFPHMQRSLGVSWDVSKDVFTFQVSNDKKPYTRRGVLSTINSLFDPFGFAAPVIIKSRSLLRELTMEACDWDAPLSEQMFNEWKSWRDSLEELEKITISRAYTPNTLNNAEKKEMCVFSDASTTAIAAVAYLRTTDTDGKVNVGFICGKAKLAPRPEITIPRLELCAAVLAVEIAETITDEIDVKFDAVTFYSDSKVVLGYIHNESRRFYVYVNNRVQRIRRSTYPEQWKYVSTNHNPADHASRSILAENLLNSTWLTGPAFLYKSLEHETTSSTPMDLVDPESDADIRPEVTVCATKVVCHKLNTKYFEKFSDWQHLLHTISRLKHIAHSFSKNNKSKECRGWHVCHKPHSAEDLQNAKEVIIHSLQQESFQDELKCLERKTDVSKNSPLFNLSPYIDESGLLRIGGRLSQSAFEKDEVNPLILPGRSHITTLLIRHYHSQVQHQGRHFTEGALRAAGLWIIGGKRRISSIIHQCITCRKLRGKIETQKMADLPVDRLSTDPPFSYVGLDVFGPWKITARRTRGGEANSKRWAVLFTCMSIRAIHIEVIESLDTSSFINALRRFFSIRGPVKQIRSDCGTNFVGACKELKISTDTSNKEMQNFLSHNGCTWSFNPPHSSHMGGSWERMIGITRRILDSMLLKISQTKLTHEVLITFMAEVSAIVNARPLIPVSTDPNNLLILTPATLLTQKTGTLLPPDGNFNEKDLYIRQWRQVQSLANTFWHRWRREYLNTLQNRRKWQKEKRNLQHGDVVLLKDSQVKRSEWPMGIVLKGFQGNDGRVRKVEVKTIKDGTPRVYLRYSPSLAFRDGINVDCMSVQ</sequence>
<dbReference type="PANTHER" id="PTHR47331">
    <property type="entry name" value="PHD-TYPE DOMAIN-CONTAINING PROTEIN"/>
    <property type="match status" value="1"/>
</dbReference>
<feature type="coiled-coil region" evidence="1">
    <location>
        <begin position="56"/>
        <end position="92"/>
    </location>
</feature>
<dbReference type="Gene3D" id="3.30.420.10">
    <property type="entry name" value="Ribonuclease H-like superfamily/Ribonuclease H"/>
    <property type="match status" value="1"/>
</dbReference>
<dbReference type="Gene3D" id="3.30.70.270">
    <property type="match status" value="1"/>
</dbReference>
<feature type="region of interest" description="Disordered" evidence="2">
    <location>
        <begin position="153"/>
        <end position="181"/>
    </location>
</feature>
<dbReference type="Gene3D" id="3.10.10.10">
    <property type="entry name" value="HIV Type 1 Reverse Transcriptase, subunit A, domain 1"/>
    <property type="match status" value="1"/>
</dbReference>
<dbReference type="InterPro" id="IPR036397">
    <property type="entry name" value="RNaseH_sf"/>
</dbReference>
<comment type="caution">
    <text evidence="4">The sequence shown here is derived from an EMBL/GenBank/DDBJ whole genome shotgun (WGS) entry which is preliminary data.</text>
</comment>
<dbReference type="InterPro" id="IPR012337">
    <property type="entry name" value="RNaseH-like_sf"/>
</dbReference>
<dbReference type="Pfam" id="PF05380">
    <property type="entry name" value="Peptidase_A17"/>
    <property type="match status" value="1"/>
</dbReference>
<keyword evidence="1" id="KW-0175">Coiled coil</keyword>
<evidence type="ECO:0000313" key="5">
    <source>
        <dbReference type="Proteomes" id="UP001558613"/>
    </source>
</evidence>
<feature type="compositionally biased region" description="Polar residues" evidence="2">
    <location>
        <begin position="211"/>
        <end position="225"/>
    </location>
</feature>
<feature type="compositionally biased region" description="Basic and acidic residues" evidence="2">
    <location>
        <begin position="196"/>
        <end position="210"/>
    </location>
</feature>
<dbReference type="InterPro" id="IPR008042">
    <property type="entry name" value="Retrotrans_Pao"/>
</dbReference>
<feature type="domain" description="Integrase catalytic" evidence="3">
    <location>
        <begin position="1618"/>
        <end position="1812"/>
    </location>
</feature>
<feature type="region of interest" description="Disordered" evidence="2">
    <location>
        <begin position="193"/>
        <end position="225"/>
    </location>
</feature>
<evidence type="ECO:0000313" key="4">
    <source>
        <dbReference type="EMBL" id="KAL1250571.1"/>
    </source>
</evidence>
<organism evidence="4 5">
    <name type="scientific">Cirrhinus molitorella</name>
    <name type="common">mud carp</name>
    <dbReference type="NCBI Taxonomy" id="172907"/>
    <lineage>
        <taxon>Eukaryota</taxon>
        <taxon>Metazoa</taxon>
        <taxon>Chordata</taxon>
        <taxon>Craniata</taxon>
        <taxon>Vertebrata</taxon>
        <taxon>Euteleostomi</taxon>
        <taxon>Actinopterygii</taxon>
        <taxon>Neopterygii</taxon>
        <taxon>Teleostei</taxon>
        <taxon>Ostariophysi</taxon>
        <taxon>Cypriniformes</taxon>
        <taxon>Cyprinidae</taxon>
        <taxon>Labeoninae</taxon>
        <taxon>Labeonini</taxon>
        <taxon>Cirrhinus</taxon>
    </lineage>
</organism>
<dbReference type="CDD" id="cd01644">
    <property type="entry name" value="RT_pepA17"/>
    <property type="match status" value="1"/>
</dbReference>
<dbReference type="SUPFAM" id="SSF56672">
    <property type="entry name" value="DNA/RNA polymerases"/>
    <property type="match status" value="1"/>
</dbReference>
<feature type="region of interest" description="Disordered" evidence="2">
    <location>
        <begin position="1"/>
        <end position="34"/>
    </location>
</feature>
<dbReference type="Pfam" id="PF18701">
    <property type="entry name" value="DUF5641"/>
    <property type="match status" value="1"/>
</dbReference>
<reference evidence="4 5" key="1">
    <citation type="submission" date="2023-09" db="EMBL/GenBank/DDBJ databases">
        <authorList>
            <person name="Wang M."/>
        </authorList>
    </citation>
    <scope>NUCLEOTIDE SEQUENCE [LARGE SCALE GENOMIC DNA]</scope>
    <source>
        <strain evidence="4">GT-2023</strain>
        <tissue evidence="4">Liver</tissue>
    </source>
</reference>
<evidence type="ECO:0000256" key="2">
    <source>
        <dbReference type="SAM" id="MobiDB-lite"/>
    </source>
</evidence>
<name>A0ABR3LEY5_9TELE</name>
<dbReference type="SUPFAM" id="SSF53098">
    <property type="entry name" value="Ribonuclease H-like"/>
    <property type="match status" value="1"/>
</dbReference>
<dbReference type="PANTHER" id="PTHR47331:SF6">
    <property type="entry name" value="DOUBLECORTIN DOMAIN-CONTAINING PROTEIN"/>
    <property type="match status" value="1"/>
</dbReference>
<dbReference type="InterPro" id="IPR043128">
    <property type="entry name" value="Rev_trsase/Diguanyl_cyclase"/>
</dbReference>
<protein>
    <recommendedName>
        <fullName evidence="3">Integrase catalytic domain-containing protein</fullName>
    </recommendedName>
</protein>
<evidence type="ECO:0000256" key="1">
    <source>
        <dbReference type="SAM" id="Coils"/>
    </source>
</evidence>
<accession>A0ABR3LEY5</accession>
<feature type="compositionally biased region" description="Basic and acidic residues" evidence="2">
    <location>
        <begin position="156"/>
        <end position="172"/>
    </location>
</feature>
<proteinExistence type="predicted"/>
<dbReference type="InterPro" id="IPR040676">
    <property type="entry name" value="DUF5641"/>
</dbReference>
<dbReference type="PROSITE" id="PS50994">
    <property type="entry name" value="INTEGRASE"/>
    <property type="match status" value="1"/>
</dbReference>
<dbReference type="InterPro" id="IPR001584">
    <property type="entry name" value="Integrase_cat-core"/>
</dbReference>
<keyword evidence="5" id="KW-1185">Reference proteome</keyword>
<dbReference type="InterPro" id="IPR043502">
    <property type="entry name" value="DNA/RNA_pol_sf"/>
</dbReference>
<gene>
    <name evidence="4" type="ORF">QQF64_018367</name>
</gene>
<dbReference type="Proteomes" id="UP001558613">
    <property type="component" value="Unassembled WGS sequence"/>
</dbReference>
<evidence type="ECO:0000259" key="3">
    <source>
        <dbReference type="PROSITE" id="PS50994"/>
    </source>
</evidence>